<evidence type="ECO:0000256" key="4">
    <source>
        <dbReference type="ARBA" id="ARBA00011245"/>
    </source>
</evidence>
<dbReference type="Gene3D" id="3.40.190.10">
    <property type="entry name" value="Periplasmic binding protein-like II"/>
    <property type="match status" value="2"/>
</dbReference>
<organism evidence="12 13">
    <name type="scientific">Roseococcus pinisoli</name>
    <dbReference type="NCBI Taxonomy" id="2835040"/>
    <lineage>
        <taxon>Bacteria</taxon>
        <taxon>Pseudomonadati</taxon>
        <taxon>Pseudomonadota</taxon>
        <taxon>Alphaproteobacteria</taxon>
        <taxon>Acetobacterales</taxon>
        <taxon>Roseomonadaceae</taxon>
        <taxon>Roseococcus</taxon>
    </lineage>
</organism>
<dbReference type="Pfam" id="PF01379">
    <property type="entry name" value="Porphobil_deam"/>
    <property type="match status" value="1"/>
</dbReference>
<gene>
    <name evidence="8 12" type="primary">hemC</name>
    <name evidence="12" type="ORF">KHU32_12270</name>
</gene>
<dbReference type="EC" id="2.5.1.61" evidence="8"/>
<comment type="subunit">
    <text evidence="4 8">Monomer.</text>
</comment>
<dbReference type="Gene3D" id="3.30.160.40">
    <property type="entry name" value="Porphobilinogen deaminase, C-terminal domain"/>
    <property type="match status" value="1"/>
</dbReference>
<dbReference type="EMBL" id="JAHCDA010000002">
    <property type="protein sequence ID" value="MBS7811715.1"/>
    <property type="molecule type" value="Genomic_DNA"/>
</dbReference>
<name>A0ABS5QFK6_9PROT</name>
<comment type="similarity">
    <text evidence="3 8">Belongs to the HMBS family.</text>
</comment>
<evidence type="ECO:0000256" key="7">
    <source>
        <dbReference type="ARBA" id="ARBA00048169"/>
    </source>
</evidence>
<dbReference type="InterPro" id="IPR036803">
    <property type="entry name" value="Porphobilinogen_deaminase_C_sf"/>
</dbReference>
<dbReference type="Pfam" id="PF03900">
    <property type="entry name" value="Porphobil_deamC"/>
    <property type="match status" value="1"/>
</dbReference>
<comment type="miscellaneous">
    <text evidence="8">The porphobilinogen subunits are added to the dipyrromethane group.</text>
</comment>
<evidence type="ECO:0000256" key="6">
    <source>
        <dbReference type="ARBA" id="ARBA00023244"/>
    </source>
</evidence>
<evidence type="ECO:0000259" key="10">
    <source>
        <dbReference type="Pfam" id="PF01379"/>
    </source>
</evidence>
<dbReference type="HAMAP" id="MF_00260">
    <property type="entry name" value="Porphobil_deam"/>
    <property type="match status" value="1"/>
</dbReference>
<protein>
    <recommendedName>
        <fullName evidence="8">Porphobilinogen deaminase</fullName>
        <shortName evidence="8">PBG</shortName>
        <ecNumber evidence="8">2.5.1.61</ecNumber>
    </recommendedName>
    <alternativeName>
        <fullName evidence="8">Hydroxymethylbilane synthase</fullName>
        <shortName evidence="8">HMBS</shortName>
    </alternativeName>
    <alternativeName>
        <fullName evidence="8">Pre-uroporphyrinogen synthase</fullName>
    </alternativeName>
</protein>
<dbReference type="InterPro" id="IPR022418">
    <property type="entry name" value="Porphobilinogen_deaminase_C"/>
</dbReference>
<comment type="catalytic activity">
    <reaction evidence="7 8">
        <text>4 porphobilinogen + H2O = hydroxymethylbilane + 4 NH4(+)</text>
        <dbReference type="Rhea" id="RHEA:13185"/>
        <dbReference type="ChEBI" id="CHEBI:15377"/>
        <dbReference type="ChEBI" id="CHEBI:28938"/>
        <dbReference type="ChEBI" id="CHEBI:57845"/>
        <dbReference type="ChEBI" id="CHEBI:58126"/>
        <dbReference type="EC" id="2.5.1.61"/>
    </reaction>
</comment>
<dbReference type="GO" id="GO:0004418">
    <property type="term" value="F:hydroxymethylbilane synthase activity"/>
    <property type="evidence" value="ECO:0007669"/>
    <property type="project" value="UniProtKB-EC"/>
</dbReference>
<comment type="function">
    <text evidence="1 8">Tetrapolymerization of the monopyrrole PBG into the hydroxymethylbilane pre-uroporphyrinogen in several discrete steps.</text>
</comment>
<dbReference type="NCBIfam" id="TIGR00212">
    <property type="entry name" value="hemC"/>
    <property type="match status" value="1"/>
</dbReference>
<comment type="caution">
    <text evidence="12">The sequence shown here is derived from an EMBL/GenBank/DDBJ whole genome shotgun (WGS) entry which is preliminary data.</text>
</comment>
<feature type="modified residue" description="S-(dipyrrolylmethanemethyl)cysteine" evidence="8">
    <location>
        <position position="328"/>
    </location>
</feature>
<evidence type="ECO:0000256" key="1">
    <source>
        <dbReference type="ARBA" id="ARBA00002869"/>
    </source>
</evidence>
<evidence type="ECO:0000256" key="9">
    <source>
        <dbReference type="SAM" id="MobiDB-lite"/>
    </source>
</evidence>
<reference evidence="12 13" key="1">
    <citation type="submission" date="2021-05" db="EMBL/GenBank/DDBJ databases">
        <title>Roseococcus sp. XZZS9, whole genome shotgun sequencing project.</title>
        <authorList>
            <person name="Zhao G."/>
            <person name="Shen L."/>
        </authorList>
    </citation>
    <scope>NUCLEOTIDE SEQUENCE [LARGE SCALE GENOMIC DNA]</scope>
    <source>
        <strain evidence="12 13">XZZS9</strain>
    </source>
</reference>
<sequence length="391" mass="42039">MADRPRLRHDLTWKAPPATPLARALCYAAAAFSKGSSNGVGFRHPQPGAGGHPALRHPDPGQAPRRGLRSHAPAIPMRVGTRGSPLALFQTRTFLDRIRAVCPVLRNLDAFEECEIATSGDRAQEKRLAEIGGKGLFAKEIHEALLDGRVDFAVHSLKDLETELPPGIALACTLRREDARDAIVLGAACRRGGFSSPAWDPFSALPPGALVGTASVRRQAQLLHTRPDLRCEVIRGNVQTRLSRVASGEFDATLLALAGLRRLGLEAHADVVLDEEEMVPAACQGIIGVTVREDDVALREMLTAIWDPASKAVSLAERALLRALDGSCRTPIGAHAVLLPEGRLRLTALIARGDGSFLIRRTVEGAAEDAPRIGRELGEELYRETPADVFA</sequence>
<evidence type="ECO:0000256" key="5">
    <source>
        <dbReference type="ARBA" id="ARBA00022679"/>
    </source>
</evidence>
<dbReference type="PROSITE" id="PS00533">
    <property type="entry name" value="PORPHOBILINOGEN_DEAM"/>
    <property type="match status" value="1"/>
</dbReference>
<evidence type="ECO:0000256" key="2">
    <source>
        <dbReference type="ARBA" id="ARBA00004735"/>
    </source>
</evidence>
<dbReference type="SUPFAM" id="SSF53850">
    <property type="entry name" value="Periplasmic binding protein-like II"/>
    <property type="match status" value="1"/>
</dbReference>
<comment type="pathway">
    <text evidence="2">Porphyrin-containing compound metabolism; protoporphyrin-IX biosynthesis; coproporphyrinogen-III from 5-aminolevulinate: step 2/4.</text>
</comment>
<proteinExistence type="inferred from homology"/>
<dbReference type="SUPFAM" id="SSF54782">
    <property type="entry name" value="Porphobilinogen deaminase (hydroxymethylbilane synthase), C-terminal domain"/>
    <property type="match status" value="1"/>
</dbReference>
<evidence type="ECO:0000313" key="12">
    <source>
        <dbReference type="EMBL" id="MBS7811715.1"/>
    </source>
</evidence>
<comment type="cofactor">
    <cofactor evidence="8">
        <name>dipyrromethane</name>
        <dbReference type="ChEBI" id="CHEBI:60342"/>
    </cofactor>
    <text evidence="8">Binds 1 dipyrromethane group covalently.</text>
</comment>
<dbReference type="Proteomes" id="UP000766336">
    <property type="component" value="Unassembled WGS sequence"/>
</dbReference>
<feature type="region of interest" description="Disordered" evidence="9">
    <location>
        <begin position="37"/>
        <end position="68"/>
    </location>
</feature>
<dbReference type="InterPro" id="IPR022417">
    <property type="entry name" value="Porphobilin_deaminase_N"/>
</dbReference>
<evidence type="ECO:0000259" key="11">
    <source>
        <dbReference type="Pfam" id="PF03900"/>
    </source>
</evidence>
<dbReference type="PANTHER" id="PTHR11557">
    <property type="entry name" value="PORPHOBILINOGEN DEAMINASE"/>
    <property type="match status" value="1"/>
</dbReference>
<dbReference type="PRINTS" id="PR00151">
    <property type="entry name" value="PORPHBDMNASE"/>
</dbReference>
<evidence type="ECO:0000313" key="13">
    <source>
        <dbReference type="Proteomes" id="UP000766336"/>
    </source>
</evidence>
<dbReference type="PANTHER" id="PTHR11557:SF0">
    <property type="entry name" value="PORPHOBILINOGEN DEAMINASE"/>
    <property type="match status" value="1"/>
</dbReference>
<feature type="domain" description="Porphobilinogen deaminase N-terminal" evidence="10">
    <location>
        <begin position="77"/>
        <end position="299"/>
    </location>
</feature>
<keyword evidence="5 8" id="KW-0808">Transferase</keyword>
<dbReference type="InterPro" id="IPR000860">
    <property type="entry name" value="HemC"/>
</dbReference>
<evidence type="ECO:0000256" key="8">
    <source>
        <dbReference type="HAMAP-Rule" id="MF_00260"/>
    </source>
</evidence>
<dbReference type="InterPro" id="IPR022419">
    <property type="entry name" value="Porphobilin_deaminase_cofac_BS"/>
</dbReference>
<keyword evidence="13" id="KW-1185">Reference proteome</keyword>
<keyword evidence="6 8" id="KW-0627">Porphyrin biosynthesis</keyword>
<feature type="domain" description="Porphobilinogen deaminase C-terminal" evidence="11">
    <location>
        <begin position="314"/>
        <end position="382"/>
    </location>
</feature>
<accession>A0ABS5QFK6</accession>
<evidence type="ECO:0000256" key="3">
    <source>
        <dbReference type="ARBA" id="ARBA00005638"/>
    </source>
</evidence>